<dbReference type="OrthoDB" id="1751210at2759"/>
<dbReference type="RefSeq" id="XP_030999232.1">
    <property type="nucleotide sequence ID" value="XM_031137434.1"/>
</dbReference>
<proteinExistence type="predicted"/>
<dbReference type="AlphaFoldDB" id="A0A507BKA6"/>
<feature type="region of interest" description="Disordered" evidence="1">
    <location>
        <begin position="561"/>
        <end position="683"/>
    </location>
</feature>
<comment type="caution">
    <text evidence="3">The sequence shown here is derived from an EMBL/GenBank/DDBJ whole genome shotgun (WGS) entry which is preliminary data.</text>
</comment>
<evidence type="ECO:0000313" key="3">
    <source>
        <dbReference type="EMBL" id="TPX17521.1"/>
    </source>
</evidence>
<dbReference type="EMBL" id="SKBQ01000013">
    <property type="protein sequence ID" value="TPX17521.1"/>
    <property type="molecule type" value="Genomic_DNA"/>
</dbReference>
<gene>
    <name evidence="3" type="ORF">E0L32_003164</name>
</gene>
<dbReference type="PANTHER" id="PTHR39463">
    <property type="entry name" value="MEDUSA"/>
    <property type="match status" value="1"/>
</dbReference>
<dbReference type="Proteomes" id="UP000319257">
    <property type="component" value="Unassembled WGS sequence"/>
</dbReference>
<dbReference type="InParanoid" id="A0A507BKA6"/>
<dbReference type="Pfam" id="PF23305">
    <property type="entry name" value="DUF7082"/>
    <property type="match status" value="1"/>
</dbReference>
<feature type="compositionally biased region" description="Low complexity" evidence="1">
    <location>
        <begin position="260"/>
        <end position="275"/>
    </location>
</feature>
<feature type="compositionally biased region" description="Polar residues" evidence="1">
    <location>
        <begin position="561"/>
        <end position="580"/>
    </location>
</feature>
<protein>
    <recommendedName>
        <fullName evidence="2">DUF7082 domain-containing protein</fullName>
    </recommendedName>
</protein>
<keyword evidence="4" id="KW-1185">Reference proteome</keyword>
<sequence>MVAQPSFHTQRPIIVGDGIESPETITLRYEEEAAARANGEGESPTTLLPMATSTFKQQLPQLHGYADAQYTHTQYPTQSYAQQTENGQSQLNNLAFAASSNAAQYMPSSPGSAFNVISTLPTAGPEGTRIQIKIASQYDFMAMSTASPYVCVLFGSQKCAANWSKEVSQDGGCVYCVTADAPDFMTTGCHTPNAVPLTVVVESVDGQELARVDSAGSFTYHDSKAAGAAGVMTGADQSACEDVMAKSSRSPGRPHLTVRTSSTSPAQSQLSSNSATNTYDYTPTVDSAVAAAQHNFASAAQTFGHDNNMLGPYRSSSFSVADSYSRTTQPPMLRHPYGYGSLSADRYTVGRGSLGHGLTAITRPSLTPSLPAPNSSAPQLVRTSTLQSTSASNPWALYPNRAVLNIVGNLDAMASDWSQQEWEDKRRIVVFRKKQVGGHVEVTFKPVPIDQRQPHSICVSCIWWQEKGECFVTSVDTIHLLEQLAAAPNRFTVEEKNRIRRNLEGFKPATVSKAKADSEEFFKIIMGFGAPKPRNIEKDVKVFPWKILSHALKKIFSKYSASPSSQTLPPSAAAPSTTHMLTPSSLNPSYPTLPPTPGSTTTLPDTSGYLGAQPHASDGLLSPRSLSTTSTSWGSYSSAPPSAQQQQQQQQQQQRAISPHSKMPSPTAPSLRMSSMSAGMPGATTMAPSPVGYDARAKSMAHIYQLQGGQQQQHQQQQHHHHHHLGTPTSAGIPVSQQQAAAHIPRWENYSMAAPDAGAYSSPHSQGQIYGAAPGYEAQRA</sequence>
<reference evidence="3 4" key="1">
    <citation type="submission" date="2019-06" db="EMBL/GenBank/DDBJ databases">
        <title>Draft genome sequence of the filamentous fungus Phialemoniopsis curvata isolated from diesel fuel.</title>
        <authorList>
            <person name="Varaljay V.A."/>
            <person name="Lyon W.J."/>
            <person name="Crouch A.L."/>
            <person name="Drake C.E."/>
            <person name="Hollomon J.M."/>
            <person name="Nadeau L.J."/>
            <person name="Nunn H.S."/>
            <person name="Stevenson B.S."/>
            <person name="Bojanowski C.L."/>
            <person name="Crookes-Goodson W.J."/>
        </authorList>
    </citation>
    <scope>NUCLEOTIDE SEQUENCE [LARGE SCALE GENOMIC DNA]</scope>
    <source>
        <strain evidence="3 4">D216</strain>
    </source>
</reference>
<dbReference type="InterPro" id="IPR055509">
    <property type="entry name" value="DUF7082"/>
</dbReference>
<dbReference type="GeneID" id="41970611"/>
<evidence type="ECO:0000256" key="1">
    <source>
        <dbReference type="SAM" id="MobiDB-lite"/>
    </source>
</evidence>
<evidence type="ECO:0000259" key="2">
    <source>
        <dbReference type="Pfam" id="PF23305"/>
    </source>
</evidence>
<evidence type="ECO:0000313" key="4">
    <source>
        <dbReference type="Proteomes" id="UP000319257"/>
    </source>
</evidence>
<dbReference type="STRING" id="1093900.A0A507BKA6"/>
<feature type="region of interest" description="Disordered" evidence="1">
    <location>
        <begin position="242"/>
        <end position="277"/>
    </location>
</feature>
<organism evidence="3 4">
    <name type="scientific">Thyridium curvatum</name>
    <dbReference type="NCBI Taxonomy" id="1093900"/>
    <lineage>
        <taxon>Eukaryota</taxon>
        <taxon>Fungi</taxon>
        <taxon>Dikarya</taxon>
        <taxon>Ascomycota</taxon>
        <taxon>Pezizomycotina</taxon>
        <taxon>Sordariomycetes</taxon>
        <taxon>Sordariomycetidae</taxon>
        <taxon>Thyridiales</taxon>
        <taxon>Thyridiaceae</taxon>
        <taxon>Thyridium</taxon>
    </lineage>
</organism>
<dbReference type="GO" id="GO:0005634">
    <property type="term" value="C:nucleus"/>
    <property type="evidence" value="ECO:0007669"/>
    <property type="project" value="TreeGrafter"/>
</dbReference>
<name>A0A507BKA6_9PEZI</name>
<feature type="compositionally biased region" description="Low complexity" evidence="1">
    <location>
        <begin position="598"/>
        <end position="607"/>
    </location>
</feature>
<feature type="compositionally biased region" description="Low complexity" evidence="1">
    <location>
        <begin position="620"/>
        <end position="654"/>
    </location>
</feature>
<feature type="region of interest" description="Disordered" evidence="1">
    <location>
        <begin position="708"/>
        <end position="729"/>
    </location>
</feature>
<accession>A0A507BKA6</accession>
<dbReference type="PANTHER" id="PTHR39463:SF1">
    <property type="entry name" value="MEDUSA"/>
    <property type="match status" value="1"/>
</dbReference>
<feature type="compositionally biased region" description="Low complexity" evidence="1">
    <location>
        <begin position="581"/>
        <end position="590"/>
    </location>
</feature>
<feature type="domain" description="DUF7082" evidence="2">
    <location>
        <begin position="401"/>
        <end position="555"/>
    </location>
</feature>